<evidence type="ECO:0000256" key="2">
    <source>
        <dbReference type="ARBA" id="ARBA00022801"/>
    </source>
</evidence>
<proteinExistence type="inferred from homology"/>
<organism evidence="6 7">
    <name type="scientific">Coleophoma cylindrospora</name>
    <dbReference type="NCBI Taxonomy" id="1849047"/>
    <lineage>
        <taxon>Eukaryota</taxon>
        <taxon>Fungi</taxon>
        <taxon>Dikarya</taxon>
        <taxon>Ascomycota</taxon>
        <taxon>Pezizomycotina</taxon>
        <taxon>Leotiomycetes</taxon>
        <taxon>Helotiales</taxon>
        <taxon>Dermateaceae</taxon>
        <taxon>Coleophoma</taxon>
    </lineage>
</organism>
<dbReference type="Pfam" id="PF00135">
    <property type="entry name" value="COesterase"/>
    <property type="match status" value="1"/>
</dbReference>
<comment type="similarity">
    <text evidence="1 3">Belongs to the type-B carboxylesterase/lipase family.</text>
</comment>
<dbReference type="PANTHER" id="PTHR43142">
    <property type="entry name" value="CARBOXYLIC ESTER HYDROLASE"/>
    <property type="match status" value="1"/>
</dbReference>
<dbReference type="STRING" id="1849047.A0A3D8RZ85"/>
<dbReference type="Proteomes" id="UP000256645">
    <property type="component" value="Unassembled WGS sequence"/>
</dbReference>
<feature type="region of interest" description="Disordered" evidence="4">
    <location>
        <begin position="19"/>
        <end position="38"/>
    </location>
</feature>
<dbReference type="AlphaFoldDB" id="A0A3D8RZ85"/>
<dbReference type="Gene3D" id="3.40.50.1820">
    <property type="entry name" value="alpha/beta hydrolase"/>
    <property type="match status" value="1"/>
</dbReference>
<dbReference type="InterPro" id="IPR019826">
    <property type="entry name" value="Carboxylesterase_B_AS"/>
</dbReference>
<evidence type="ECO:0000256" key="3">
    <source>
        <dbReference type="RuleBase" id="RU361235"/>
    </source>
</evidence>
<evidence type="ECO:0000313" key="6">
    <source>
        <dbReference type="EMBL" id="RDW79352.1"/>
    </source>
</evidence>
<dbReference type="EMBL" id="PDLM01000004">
    <property type="protein sequence ID" value="RDW79352.1"/>
    <property type="molecule type" value="Genomic_DNA"/>
</dbReference>
<evidence type="ECO:0000313" key="7">
    <source>
        <dbReference type="Proteomes" id="UP000256645"/>
    </source>
</evidence>
<name>A0A3D8RZ85_9HELO</name>
<dbReference type="PROSITE" id="PS00122">
    <property type="entry name" value="CARBOXYLESTERASE_B_1"/>
    <property type="match status" value="1"/>
</dbReference>
<evidence type="ECO:0000259" key="5">
    <source>
        <dbReference type="Pfam" id="PF00135"/>
    </source>
</evidence>
<protein>
    <recommendedName>
        <fullName evidence="3">Carboxylic ester hydrolase</fullName>
        <ecNumber evidence="3">3.1.1.-</ecNumber>
    </recommendedName>
</protein>
<feature type="domain" description="Carboxylesterase type B" evidence="5">
    <location>
        <begin position="55"/>
        <end position="535"/>
    </location>
</feature>
<dbReference type="PANTHER" id="PTHR43142:SF4">
    <property type="entry name" value="CARBOXYLIC ESTER HYDROLASE"/>
    <property type="match status" value="1"/>
</dbReference>
<keyword evidence="7" id="KW-1185">Reference proteome</keyword>
<dbReference type="GO" id="GO:0016787">
    <property type="term" value="F:hydrolase activity"/>
    <property type="evidence" value="ECO:0007669"/>
    <property type="project" value="UniProtKB-KW"/>
</dbReference>
<dbReference type="EC" id="3.1.1.-" evidence="3"/>
<reference evidence="6 7" key="1">
    <citation type="journal article" date="2018" name="IMA Fungus">
        <title>IMA Genome-F 9: Draft genome sequence of Annulohypoxylon stygium, Aspergillus mulundensis, Berkeleyomyces basicola (syn. Thielaviopsis basicola), Ceratocystis smalleyi, two Cercospora beticola strains, Coleophoma cylindrospora, Fusarium fracticaudum, Phialophora cf. hyalina, and Morchella septimelata.</title>
        <authorList>
            <person name="Wingfield B.D."/>
            <person name="Bills G.F."/>
            <person name="Dong Y."/>
            <person name="Huang W."/>
            <person name="Nel W.J."/>
            <person name="Swalarsk-Parry B.S."/>
            <person name="Vaghefi N."/>
            <person name="Wilken P.M."/>
            <person name="An Z."/>
            <person name="de Beer Z.W."/>
            <person name="De Vos L."/>
            <person name="Chen L."/>
            <person name="Duong T.A."/>
            <person name="Gao Y."/>
            <person name="Hammerbacher A."/>
            <person name="Kikkert J.R."/>
            <person name="Li Y."/>
            <person name="Li H."/>
            <person name="Li K."/>
            <person name="Li Q."/>
            <person name="Liu X."/>
            <person name="Ma X."/>
            <person name="Naidoo K."/>
            <person name="Pethybridge S.J."/>
            <person name="Sun J."/>
            <person name="Steenkamp E.T."/>
            <person name="van der Nest M.A."/>
            <person name="van Wyk S."/>
            <person name="Wingfield M.J."/>
            <person name="Xiong C."/>
            <person name="Yue Q."/>
            <person name="Zhang X."/>
        </authorList>
    </citation>
    <scope>NUCLEOTIDE SEQUENCE [LARGE SCALE GENOMIC DNA]</scope>
    <source>
        <strain evidence="6 7">BP6252</strain>
    </source>
</reference>
<dbReference type="InterPro" id="IPR002018">
    <property type="entry name" value="CarbesteraseB"/>
</dbReference>
<comment type="caution">
    <text evidence="6">The sequence shown here is derived from an EMBL/GenBank/DDBJ whole genome shotgun (WGS) entry which is preliminary data.</text>
</comment>
<keyword evidence="2 3" id="KW-0378">Hydrolase</keyword>
<dbReference type="SUPFAM" id="SSF53474">
    <property type="entry name" value="alpha/beta-Hydrolases"/>
    <property type="match status" value="1"/>
</dbReference>
<evidence type="ECO:0000256" key="1">
    <source>
        <dbReference type="ARBA" id="ARBA00005964"/>
    </source>
</evidence>
<evidence type="ECO:0000256" key="4">
    <source>
        <dbReference type="SAM" id="MobiDB-lite"/>
    </source>
</evidence>
<dbReference type="InterPro" id="IPR029058">
    <property type="entry name" value="AB_hydrolase_fold"/>
</dbReference>
<dbReference type="OrthoDB" id="6846267at2759"/>
<accession>A0A3D8RZ85</accession>
<sequence>MQARIRSQLPVTGRCESYSTSLSARPPAFPPAFLDESPSGMRHQRENYYFDAGPLGQIQGLSITSDGTPAVRYFGGLPYALPPTGLWRFRVPRRLPTGYQYGTAAEPGQFTGGTRVCPQPPSSNTPNASVVDEDCLQLNIWVPARPTPKDGWPVCFYIHGGFLQCGTANLNPEALVTLLSDSAFQAIMVLPSYRLNALGFLTGRELAAEASVCGEATGNMGFWDQRAALEWTQENISCFGGNPANITVAGYSAGAYSTFQQLAHELWRVPAEKAIIRRVAMFSNGPGVKPKALQDQQEQFDEFLTRLGIAMDLDDKAKLAKLRALPYQRLIEVQSEMKISEFRVLADDLFYPEDLIDRINDGQFSRRMKSRGITLLNGECKDEHTMYRRWRTPEDSFPAVYERLYAEYAPTVTHTLMHHYCGPARKLPTGYTSWQEFFGRLYADIQVHHIERGFHNALFEGGLQPGKDVLRYRFERRLWCVEEKIPAEWGVTHMTDIPIWLWGSDFAGGLTNQEKGWLKGWNECFAAFVNGDPVSWGPTKPKEMRRWRSDGETDIWEDSMWERGIALWKIVNSGSAEANSTGTSGE</sequence>
<gene>
    <name evidence="6" type="ORF">BP6252_03990</name>
</gene>